<dbReference type="EMBL" id="JAKCXM010000470">
    <property type="protein sequence ID" value="KAJ0393698.1"/>
    <property type="molecule type" value="Genomic_DNA"/>
</dbReference>
<evidence type="ECO:0000256" key="1">
    <source>
        <dbReference type="SAM" id="Coils"/>
    </source>
</evidence>
<comment type="caution">
    <text evidence="3">The sequence shown here is derived from an EMBL/GenBank/DDBJ whole genome shotgun (WGS) entry which is preliminary data.</text>
</comment>
<keyword evidence="1" id="KW-0175">Coiled coil</keyword>
<proteinExistence type="predicted"/>
<evidence type="ECO:0000256" key="2">
    <source>
        <dbReference type="SAM" id="MobiDB-lite"/>
    </source>
</evidence>
<dbReference type="AlphaFoldDB" id="A0AAD5LVC2"/>
<evidence type="ECO:0000313" key="4">
    <source>
        <dbReference type="Proteomes" id="UP001209570"/>
    </source>
</evidence>
<protein>
    <recommendedName>
        <fullName evidence="5">M96 mating-specific protein family</fullName>
    </recommendedName>
</protein>
<accession>A0AAD5LVC2</accession>
<reference evidence="3" key="1">
    <citation type="submission" date="2021-12" db="EMBL/GenBank/DDBJ databases">
        <title>Prjna785345.</title>
        <authorList>
            <person name="Rujirawat T."/>
            <person name="Krajaejun T."/>
        </authorList>
    </citation>
    <scope>NUCLEOTIDE SEQUENCE</scope>
    <source>
        <strain evidence="3">Pi057C3</strain>
    </source>
</reference>
<feature type="coiled-coil region" evidence="1">
    <location>
        <begin position="126"/>
        <end position="182"/>
    </location>
</feature>
<gene>
    <name evidence="3" type="ORF">P43SY_007598</name>
</gene>
<evidence type="ECO:0008006" key="5">
    <source>
        <dbReference type="Google" id="ProtNLM"/>
    </source>
</evidence>
<organism evidence="3 4">
    <name type="scientific">Pythium insidiosum</name>
    <name type="common">Pythiosis disease agent</name>
    <dbReference type="NCBI Taxonomy" id="114742"/>
    <lineage>
        <taxon>Eukaryota</taxon>
        <taxon>Sar</taxon>
        <taxon>Stramenopiles</taxon>
        <taxon>Oomycota</taxon>
        <taxon>Peronosporomycetes</taxon>
        <taxon>Pythiales</taxon>
        <taxon>Pythiaceae</taxon>
        <taxon>Pythium</taxon>
    </lineage>
</organism>
<sequence length="373" mass="41152">MASTFAFSDEELLDALTHVHDMSDLSAQRHAATDAVPALALPPAFMSTLGSFPSASTDGNADLMHELSRCLDQHEGMMGGVAPGASDDALRRDDETESTSSGSETSSANVVDAPTKPSRKRRKHELDAMRALASSLETQLTELRKRRNHEQPGANLFWKRVADQLLLDRQRATTENERLREIFQDQVKALKSVQRTLLKSPDLEKLGVVPATRAPELNEISSSETYTRLFEGVESAFQGTESVLEQAGIREATENSRRVNMDMRTEDGRSVMVMQVAESRLLPYDVSSVNEGVWQFLSNSRVVFEPSPADPRKSIFRSCVQFIPEPMNSDQELGTAAKDVGLMTEVAMSVYERTIGYIYECVVAELGAATTQC</sequence>
<feature type="compositionally biased region" description="Low complexity" evidence="2">
    <location>
        <begin position="98"/>
        <end position="107"/>
    </location>
</feature>
<dbReference type="Proteomes" id="UP001209570">
    <property type="component" value="Unassembled WGS sequence"/>
</dbReference>
<feature type="region of interest" description="Disordered" evidence="2">
    <location>
        <begin position="76"/>
        <end position="126"/>
    </location>
</feature>
<evidence type="ECO:0000313" key="3">
    <source>
        <dbReference type="EMBL" id="KAJ0393698.1"/>
    </source>
</evidence>
<keyword evidence="4" id="KW-1185">Reference proteome</keyword>
<name>A0AAD5LVC2_PYTIN</name>